<reference evidence="9" key="1">
    <citation type="journal article" date="2019" name="Int. J. Syst. Evol. Microbiol.">
        <title>The Global Catalogue of Microorganisms (GCM) 10K type strain sequencing project: providing services to taxonomists for standard genome sequencing and annotation.</title>
        <authorList>
            <consortium name="The Broad Institute Genomics Platform"/>
            <consortium name="The Broad Institute Genome Sequencing Center for Infectious Disease"/>
            <person name="Wu L."/>
            <person name="Ma J."/>
        </authorList>
    </citation>
    <scope>NUCLEOTIDE SEQUENCE [LARGE SCALE GENOMIC DNA]</scope>
    <source>
        <strain evidence="9">CCM 7941</strain>
    </source>
</reference>
<feature type="transmembrane region" description="Helical" evidence="7">
    <location>
        <begin position="12"/>
        <end position="33"/>
    </location>
</feature>
<sequence length="79" mass="8185">MVLMDNARDSVASQAQVACLLAVVLLVMLAAFLGGERITRVIGAGGANLLRRVLGMILAAIAVNLVLNAFSAWLGLPPI</sequence>
<feature type="transmembrane region" description="Helical" evidence="7">
    <location>
        <begin position="53"/>
        <end position="76"/>
    </location>
</feature>
<dbReference type="InterPro" id="IPR002771">
    <property type="entry name" value="Multi_antbiot-R_MarC"/>
</dbReference>
<keyword evidence="5 7" id="KW-1133">Transmembrane helix</keyword>
<organism evidence="8 9">
    <name type="scientific">Camelimonas abortus</name>
    <dbReference type="NCBI Taxonomy" id="1017184"/>
    <lineage>
        <taxon>Bacteria</taxon>
        <taxon>Pseudomonadati</taxon>
        <taxon>Pseudomonadota</taxon>
        <taxon>Alphaproteobacteria</taxon>
        <taxon>Hyphomicrobiales</taxon>
        <taxon>Chelatococcaceae</taxon>
        <taxon>Camelimonas</taxon>
    </lineage>
</organism>
<evidence type="ECO:0000256" key="1">
    <source>
        <dbReference type="ARBA" id="ARBA00004651"/>
    </source>
</evidence>
<comment type="subcellular location">
    <subcellularLocation>
        <location evidence="1 7">Cell membrane</location>
        <topology evidence="1 7">Multi-pass membrane protein</topology>
    </subcellularLocation>
</comment>
<evidence type="ECO:0000256" key="3">
    <source>
        <dbReference type="ARBA" id="ARBA00022475"/>
    </source>
</evidence>
<keyword evidence="9" id="KW-1185">Reference proteome</keyword>
<dbReference type="Proteomes" id="UP001595536">
    <property type="component" value="Unassembled WGS sequence"/>
</dbReference>
<comment type="caution">
    <text evidence="8">The sequence shown here is derived from an EMBL/GenBank/DDBJ whole genome shotgun (WGS) entry which is preliminary data.</text>
</comment>
<gene>
    <name evidence="8" type="ORF">ACFOEX_01755</name>
</gene>
<evidence type="ECO:0000256" key="6">
    <source>
        <dbReference type="ARBA" id="ARBA00023136"/>
    </source>
</evidence>
<protein>
    <recommendedName>
        <fullName evidence="7">UPF0056 membrane protein</fullName>
    </recommendedName>
</protein>
<evidence type="ECO:0000256" key="5">
    <source>
        <dbReference type="ARBA" id="ARBA00022989"/>
    </source>
</evidence>
<comment type="caution">
    <text evidence="7">Lacks conserved residue(s) required for the propagation of feature annotation.</text>
</comment>
<evidence type="ECO:0000256" key="2">
    <source>
        <dbReference type="ARBA" id="ARBA00009784"/>
    </source>
</evidence>
<dbReference type="Pfam" id="PF01914">
    <property type="entry name" value="MarC"/>
    <property type="match status" value="1"/>
</dbReference>
<dbReference type="EMBL" id="JBHRUV010000010">
    <property type="protein sequence ID" value="MFC3265085.1"/>
    <property type="molecule type" value="Genomic_DNA"/>
</dbReference>
<accession>A0ABV7LBV2</accession>
<evidence type="ECO:0000256" key="7">
    <source>
        <dbReference type="RuleBase" id="RU362048"/>
    </source>
</evidence>
<dbReference type="RefSeq" id="WP_376830301.1">
    <property type="nucleotide sequence ID" value="NZ_JBHLWR010000006.1"/>
</dbReference>
<name>A0ABV7LBV2_9HYPH</name>
<keyword evidence="6 7" id="KW-0472">Membrane</keyword>
<evidence type="ECO:0000256" key="4">
    <source>
        <dbReference type="ARBA" id="ARBA00022692"/>
    </source>
</evidence>
<keyword evidence="3" id="KW-1003">Cell membrane</keyword>
<proteinExistence type="inferred from homology"/>
<keyword evidence="4 7" id="KW-0812">Transmembrane</keyword>
<comment type="similarity">
    <text evidence="2 7">Belongs to the UPF0056 (MarC) family.</text>
</comment>
<evidence type="ECO:0000313" key="8">
    <source>
        <dbReference type="EMBL" id="MFC3265085.1"/>
    </source>
</evidence>
<evidence type="ECO:0000313" key="9">
    <source>
        <dbReference type="Proteomes" id="UP001595536"/>
    </source>
</evidence>